<dbReference type="RefSeq" id="XP_059319508.1">
    <property type="nucleotide sequence ID" value="XM_059463869.1"/>
</dbReference>
<reference evidence="8 9" key="1">
    <citation type="submission" date="2016-03" db="EMBL/GenBank/DDBJ databases">
        <title>Comparative genomics of Pseudogymnoascus destructans, the fungus causing white-nose syndrome of bats.</title>
        <authorList>
            <person name="Palmer J.M."/>
            <person name="Drees K.P."/>
            <person name="Foster J.T."/>
            <person name="Lindner D.L."/>
        </authorList>
    </citation>
    <scope>NUCLEOTIDE SEQUENCE [LARGE SCALE GENOMIC DNA]</scope>
    <source>
        <strain evidence="8 9">UAMH 10579</strain>
    </source>
</reference>
<dbReference type="Pfam" id="PF00450">
    <property type="entry name" value="Peptidase_S10"/>
    <property type="match status" value="1"/>
</dbReference>
<dbReference type="PRINTS" id="PR00724">
    <property type="entry name" value="CRBOXYPTASEC"/>
</dbReference>
<evidence type="ECO:0000256" key="5">
    <source>
        <dbReference type="ARBA" id="ARBA00022801"/>
    </source>
</evidence>
<name>A0A1B8GFC0_9PEZI</name>
<evidence type="ECO:0000256" key="6">
    <source>
        <dbReference type="ARBA" id="ARBA00023180"/>
    </source>
</evidence>
<dbReference type="GO" id="GO:0004185">
    <property type="term" value="F:serine-type carboxypeptidase activity"/>
    <property type="evidence" value="ECO:0007669"/>
    <property type="project" value="InterPro"/>
</dbReference>
<feature type="signal peptide" evidence="7">
    <location>
        <begin position="1"/>
        <end position="18"/>
    </location>
</feature>
<evidence type="ECO:0000256" key="2">
    <source>
        <dbReference type="ARBA" id="ARBA00022645"/>
    </source>
</evidence>
<keyword evidence="5" id="KW-0378">Hydrolase</keyword>
<dbReference type="AlphaFoldDB" id="A0A1B8GFC0"/>
<evidence type="ECO:0000256" key="4">
    <source>
        <dbReference type="ARBA" id="ARBA00022729"/>
    </source>
</evidence>
<accession>A0A1B8GFC0</accession>
<dbReference type="STRING" id="342668.A0A1B8GFC0"/>
<reference evidence="9" key="2">
    <citation type="journal article" date="2018" name="Nat. Commun.">
        <title>Extreme sensitivity to ultraviolet light in the fungal pathogen causing white-nose syndrome of bats.</title>
        <authorList>
            <person name="Palmer J.M."/>
            <person name="Drees K.P."/>
            <person name="Foster J.T."/>
            <person name="Lindner D.L."/>
        </authorList>
    </citation>
    <scope>NUCLEOTIDE SEQUENCE [LARGE SCALE GENOMIC DNA]</scope>
    <source>
        <strain evidence="9">UAMH 10579</strain>
    </source>
</reference>
<evidence type="ECO:0000313" key="8">
    <source>
        <dbReference type="EMBL" id="OBT94528.2"/>
    </source>
</evidence>
<dbReference type="PANTHER" id="PTHR11802:SF189">
    <property type="entry name" value="CARBOXYPEPTIDASE"/>
    <property type="match status" value="1"/>
</dbReference>
<evidence type="ECO:0008006" key="10">
    <source>
        <dbReference type="Google" id="ProtNLM"/>
    </source>
</evidence>
<protein>
    <recommendedName>
        <fullName evidence="10">Carboxypeptidase</fullName>
    </recommendedName>
</protein>
<proteinExistence type="inferred from homology"/>
<keyword evidence="4 7" id="KW-0732">Signal</keyword>
<comment type="similarity">
    <text evidence="1">Belongs to the peptidase S10 family.</text>
</comment>
<dbReference type="GeneID" id="28840636"/>
<evidence type="ECO:0000256" key="1">
    <source>
        <dbReference type="ARBA" id="ARBA00009431"/>
    </source>
</evidence>
<keyword evidence="2" id="KW-0121">Carboxypeptidase</keyword>
<sequence>MLSLIGAALALAPVVVLGQFPPPVKDVTTLKSKYHEGVTISYKEPGICETTPGVKSYSGYVHLPPGLLSDISGENQDYPINTFFWFFESRKDPQNAPLAIWLNGGPGGSSLMGGLQENGPCFIGADSNSTYLNPWSWNNEVNMLYLDQPAQVGFSYDVLTNITVDLLQEGELKKMIPTDFTDGVPEQNNTFYVGTAGSQSLGKTANTTVHAAHALWHFAQTWFAEFPGYKPNDDRVSLWTESYGGHYGPGFFKFFQQQNEKINNGTIDEAGTHHIHLDTLGIINGLLDNLVQFPSYNQMAYNNTYGIQHISKEQYEKTVDEYERPGGCREKLAACQKLAEAEDPDWRGNVPSVIKCFDDIHKVDCASMDTFEKILTWGWYDIAHPKADPTPEPYMHGYLAQEWVLSALGVPVNFTTSSPAVGDAFDSTGDINRAGSMQAVAYLLDSGVKVHMMYGDRDYACNWLGGEAVSVLIEHEGAEGFKSAGYAPILTSEGEGGFVRQYGNYSFSRVFQAGHEVPWYQPEVSYEIFMRAMFNRDIATGLLPVSDDLTTEGPSSTFHVKNEVPEVPEPKCYVRAPGTCTPEQYESVIDGTAIVKDFFVVGNVKDETRGDGTQKVMGSLERVDEL</sequence>
<evidence type="ECO:0000256" key="3">
    <source>
        <dbReference type="ARBA" id="ARBA00022670"/>
    </source>
</evidence>
<dbReference type="EMBL" id="KV460243">
    <property type="protein sequence ID" value="OBT94528.2"/>
    <property type="molecule type" value="Genomic_DNA"/>
</dbReference>
<keyword evidence="9" id="KW-1185">Reference proteome</keyword>
<dbReference type="SUPFAM" id="SSF53474">
    <property type="entry name" value="alpha/beta-Hydrolases"/>
    <property type="match status" value="1"/>
</dbReference>
<dbReference type="Gene3D" id="3.40.50.1820">
    <property type="entry name" value="alpha/beta hydrolase"/>
    <property type="match status" value="1"/>
</dbReference>
<keyword evidence="3" id="KW-0645">Protease</keyword>
<dbReference type="InterPro" id="IPR029058">
    <property type="entry name" value="AB_hydrolase_fold"/>
</dbReference>
<keyword evidence="6" id="KW-0325">Glycoprotein</keyword>
<gene>
    <name evidence="8" type="ORF">VE01_07250</name>
</gene>
<dbReference type="GO" id="GO:0006508">
    <property type="term" value="P:proteolysis"/>
    <property type="evidence" value="ECO:0007669"/>
    <property type="project" value="UniProtKB-KW"/>
</dbReference>
<dbReference type="Proteomes" id="UP000091956">
    <property type="component" value="Unassembled WGS sequence"/>
</dbReference>
<dbReference type="InterPro" id="IPR001563">
    <property type="entry name" value="Peptidase_S10"/>
</dbReference>
<evidence type="ECO:0000256" key="7">
    <source>
        <dbReference type="SAM" id="SignalP"/>
    </source>
</evidence>
<feature type="chain" id="PRO_5015194752" description="Carboxypeptidase" evidence="7">
    <location>
        <begin position="19"/>
        <end position="626"/>
    </location>
</feature>
<organism evidence="8 9">
    <name type="scientific">Pseudogymnoascus verrucosus</name>
    <dbReference type="NCBI Taxonomy" id="342668"/>
    <lineage>
        <taxon>Eukaryota</taxon>
        <taxon>Fungi</taxon>
        <taxon>Dikarya</taxon>
        <taxon>Ascomycota</taxon>
        <taxon>Pezizomycotina</taxon>
        <taxon>Leotiomycetes</taxon>
        <taxon>Thelebolales</taxon>
        <taxon>Thelebolaceae</taxon>
        <taxon>Pseudogymnoascus</taxon>
    </lineage>
</organism>
<dbReference type="GO" id="GO:0000324">
    <property type="term" value="C:fungal-type vacuole"/>
    <property type="evidence" value="ECO:0007669"/>
    <property type="project" value="TreeGrafter"/>
</dbReference>
<evidence type="ECO:0000313" key="9">
    <source>
        <dbReference type="Proteomes" id="UP000091956"/>
    </source>
</evidence>
<dbReference type="PANTHER" id="PTHR11802">
    <property type="entry name" value="SERINE PROTEASE FAMILY S10 SERINE CARBOXYPEPTIDASE"/>
    <property type="match status" value="1"/>
</dbReference>